<name>A0A8H7NUR2_9APHY</name>
<protein>
    <submittedName>
        <fullName evidence="1">Uncharacterized protein</fullName>
    </submittedName>
</protein>
<comment type="caution">
    <text evidence="1">The sequence shown here is derived from an EMBL/GenBank/DDBJ whole genome shotgun (WGS) entry which is preliminary data.</text>
</comment>
<reference evidence="1" key="2">
    <citation type="journal article" name="Front. Microbiol.">
        <title>Degradative Capacity of Two Strains of Rhodonia placenta: From Phenotype to Genotype.</title>
        <authorList>
            <person name="Kolle M."/>
            <person name="Horta M.A.C."/>
            <person name="Nowrousian M."/>
            <person name="Ohm R.A."/>
            <person name="Benz J.P."/>
            <person name="Pilgard A."/>
        </authorList>
    </citation>
    <scope>NUCLEOTIDE SEQUENCE</scope>
    <source>
        <strain evidence="1">FPRL280</strain>
    </source>
</reference>
<evidence type="ECO:0000313" key="2">
    <source>
        <dbReference type="Proteomes" id="UP000639403"/>
    </source>
</evidence>
<sequence>MCTGTNINSVYLPSRHRLGVGPCSFSRLQDLRQLVVCHPERSSSLEREYCPCSRDRPLGTRYSPRYRRQYGAEKLMVPIAGIKALKRQWTQSCYPIYNGSSAR</sequence>
<gene>
    <name evidence="1" type="ORF">IEO21_09297</name>
</gene>
<dbReference type="EMBL" id="JADOXO010000423">
    <property type="protein sequence ID" value="KAF9804674.1"/>
    <property type="molecule type" value="Genomic_DNA"/>
</dbReference>
<evidence type="ECO:0000313" key="1">
    <source>
        <dbReference type="EMBL" id="KAF9804674.1"/>
    </source>
</evidence>
<accession>A0A8H7NUR2</accession>
<dbReference type="Proteomes" id="UP000639403">
    <property type="component" value="Unassembled WGS sequence"/>
</dbReference>
<organism evidence="1 2">
    <name type="scientific">Rhodonia placenta</name>
    <dbReference type="NCBI Taxonomy" id="104341"/>
    <lineage>
        <taxon>Eukaryota</taxon>
        <taxon>Fungi</taxon>
        <taxon>Dikarya</taxon>
        <taxon>Basidiomycota</taxon>
        <taxon>Agaricomycotina</taxon>
        <taxon>Agaricomycetes</taxon>
        <taxon>Polyporales</taxon>
        <taxon>Adustoporiaceae</taxon>
        <taxon>Rhodonia</taxon>
    </lineage>
</organism>
<proteinExistence type="predicted"/>
<dbReference type="AlphaFoldDB" id="A0A8H7NUR2"/>
<reference evidence="1" key="1">
    <citation type="submission" date="2020-11" db="EMBL/GenBank/DDBJ databases">
        <authorList>
            <person name="Koelle M."/>
            <person name="Horta M.A.C."/>
            <person name="Nowrousian M."/>
            <person name="Ohm R.A."/>
            <person name="Benz P."/>
            <person name="Pilgard A."/>
        </authorList>
    </citation>
    <scope>NUCLEOTIDE SEQUENCE</scope>
    <source>
        <strain evidence="1">FPRL280</strain>
    </source>
</reference>